<feature type="compositionally biased region" description="Acidic residues" evidence="1">
    <location>
        <begin position="16"/>
        <end position="27"/>
    </location>
</feature>
<feature type="region of interest" description="Disordered" evidence="1">
    <location>
        <begin position="1"/>
        <end position="31"/>
    </location>
</feature>
<dbReference type="OrthoDB" id="127920at2759"/>
<dbReference type="AlphaFoldDB" id="A0A225ULA3"/>
<sequence>MTRRTPQDQPRIGTQEEQEEDEEGLEEVDWRSNEGTFGLDSEKFVEEQLRTPWMTAMKAFLESGALAMDSQL</sequence>
<dbReference type="Proteomes" id="UP000198211">
    <property type="component" value="Unassembled WGS sequence"/>
</dbReference>
<keyword evidence="3" id="KW-1185">Reference proteome</keyword>
<evidence type="ECO:0000313" key="2">
    <source>
        <dbReference type="EMBL" id="OWY93700.1"/>
    </source>
</evidence>
<gene>
    <name evidence="2" type="ORF">PHMEG_00036810</name>
</gene>
<name>A0A225ULA3_9STRA</name>
<reference evidence="3" key="1">
    <citation type="submission" date="2017-03" db="EMBL/GenBank/DDBJ databases">
        <title>Phytopthora megakarya and P. palmivora, two closely related causual agents of cacao black pod achieved similar genome size and gene model numbers by different mechanisms.</title>
        <authorList>
            <person name="Ali S."/>
            <person name="Shao J."/>
            <person name="Larry D.J."/>
            <person name="Kronmiller B."/>
            <person name="Shen D."/>
            <person name="Strem M.D."/>
            <person name="Melnick R.L."/>
            <person name="Guiltinan M.J."/>
            <person name="Tyler B.M."/>
            <person name="Meinhardt L.W."/>
            <person name="Bailey B.A."/>
        </authorList>
    </citation>
    <scope>NUCLEOTIDE SEQUENCE [LARGE SCALE GENOMIC DNA]</scope>
    <source>
        <strain evidence="3">zdho120</strain>
    </source>
</reference>
<evidence type="ECO:0000313" key="3">
    <source>
        <dbReference type="Proteomes" id="UP000198211"/>
    </source>
</evidence>
<dbReference type="EMBL" id="NBNE01015613">
    <property type="protein sequence ID" value="OWY93700.1"/>
    <property type="molecule type" value="Genomic_DNA"/>
</dbReference>
<accession>A0A225ULA3</accession>
<evidence type="ECO:0000256" key="1">
    <source>
        <dbReference type="SAM" id="MobiDB-lite"/>
    </source>
</evidence>
<proteinExistence type="predicted"/>
<comment type="caution">
    <text evidence="2">The sequence shown here is derived from an EMBL/GenBank/DDBJ whole genome shotgun (WGS) entry which is preliminary data.</text>
</comment>
<organism evidence="2 3">
    <name type="scientific">Phytophthora megakarya</name>
    <dbReference type="NCBI Taxonomy" id="4795"/>
    <lineage>
        <taxon>Eukaryota</taxon>
        <taxon>Sar</taxon>
        <taxon>Stramenopiles</taxon>
        <taxon>Oomycota</taxon>
        <taxon>Peronosporomycetes</taxon>
        <taxon>Peronosporales</taxon>
        <taxon>Peronosporaceae</taxon>
        <taxon>Phytophthora</taxon>
    </lineage>
</organism>
<protein>
    <submittedName>
        <fullName evidence="2">Uncharacterized protein</fullName>
    </submittedName>
</protein>